<organism evidence="8 9">
    <name type="scientific">Chrysochromulina tobinii</name>
    <dbReference type="NCBI Taxonomy" id="1460289"/>
    <lineage>
        <taxon>Eukaryota</taxon>
        <taxon>Haptista</taxon>
        <taxon>Haptophyta</taxon>
        <taxon>Prymnesiophyceae</taxon>
        <taxon>Prymnesiales</taxon>
        <taxon>Chrysochromulinaceae</taxon>
        <taxon>Chrysochromulina</taxon>
    </lineage>
</organism>
<feature type="transmembrane region" description="Helical" evidence="7">
    <location>
        <begin position="296"/>
        <end position="320"/>
    </location>
</feature>
<sequence length="746" mass="81719">MGKGLGSGLRARGGGAAHEKEQFLQDNNPKDLDARKCTDVFCLLIFGIFWMVLIAIWSIILNLGDERKVFYGIDYEGNVCGTETSRVNLSTSPKIWYPRIAQDVAAQPETFASGFWWDIDLYGVCVEECPKFDPESGVPGTAVKVIPDYGWGVYPDAKAPMWPVLLNTFDVANRCVPTKEKTSRSLVLCTMPICTMVHAPCSPLSGSLGIPEGAWEMTKEHPASLCGREINFAYSVDIEQPGSTEYLEWMFYALTKFGETCNAIADNWGTLLGFGVGLTLLLNFSWLVIFYCFARVAVWLSIFVMGLALALGAIFCFVKAGLIGRASLAVQAASYHNLTMSHAPGIAEWDTVSRAGQFLAPVEEDQAGAMAAAALVLLLLLLIFSILICCSCEAIEKCVLLIQMASLTLGRTSGLAIMPLFIVALQLLLLGATLFFLAVLPTVDIAGTMEERIAFSSTSEWHIWVAGAYLVTGAAWTYAFFTAVTLMTVAACVFYFYFVDKKSVPAAAYMEQYDDNQTDYPVVKHLGWVLRYHVGTLAFGSAVVTICVLIQMATSAIFTYLEKNSASNPFLKMISCCISCCLECFKRSIEFVNSYAYIYCFVENVGFCEGSLKTFNLMLKYPAQVAINTSVQRVLSTLLTLSTPLACSLVAFSYFDFLAADAPARTSEGSYLLPLAVFVIALFMTLAFAGVWEQVVQSLTVCVIHDVESFNGRFLRKEMVEAFGNPAKGGELPSSSRLYEKGTINP</sequence>
<dbReference type="PANTHER" id="PTHR12385">
    <property type="entry name" value="CHOLINE TRANSPORTER-LIKE (SLC FAMILY 44)"/>
    <property type="match status" value="1"/>
</dbReference>
<evidence type="ECO:0000256" key="1">
    <source>
        <dbReference type="ARBA" id="ARBA00004141"/>
    </source>
</evidence>
<gene>
    <name evidence="8" type="ORF">Ctob_003637</name>
</gene>
<dbReference type="Pfam" id="PF04515">
    <property type="entry name" value="Choline_transpo"/>
    <property type="match status" value="1"/>
</dbReference>
<comment type="similarity">
    <text evidence="2 7">Belongs to the CTL (choline transporter-like) family.</text>
</comment>
<evidence type="ECO:0000256" key="3">
    <source>
        <dbReference type="ARBA" id="ARBA00022692"/>
    </source>
</evidence>
<evidence type="ECO:0000313" key="8">
    <source>
        <dbReference type="EMBL" id="KOO26517.1"/>
    </source>
</evidence>
<comment type="function">
    <text evidence="7">Choline transporter.</text>
</comment>
<proteinExistence type="inferred from homology"/>
<keyword evidence="3 7" id="KW-0812">Transmembrane</keyword>
<dbReference type="EMBL" id="JWZX01002840">
    <property type="protein sequence ID" value="KOO26517.1"/>
    <property type="molecule type" value="Genomic_DNA"/>
</dbReference>
<feature type="transmembrane region" description="Helical" evidence="7">
    <location>
        <begin position="415"/>
        <end position="440"/>
    </location>
</feature>
<feature type="transmembrane region" description="Helical" evidence="7">
    <location>
        <begin position="40"/>
        <end position="60"/>
    </location>
</feature>
<keyword evidence="9" id="KW-1185">Reference proteome</keyword>
<dbReference type="PANTHER" id="PTHR12385:SF14">
    <property type="entry name" value="CHOLINE TRANSPORTER-LIKE 2"/>
    <property type="match status" value="1"/>
</dbReference>
<reference evidence="9" key="1">
    <citation type="journal article" date="2015" name="PLoS Genet.">
        <title>Genome Sequence and Transcriptome Analyses of Chrysochromulina tobin: Metabolic Tools for Enhanced Algal Fitness in the Prominent Order Prymnesiales (Haptophyceae).</title>
        <authorList>
            <person name="Hovde B.T."/>
            <person name="Deodato C.R."/>
            <person name="Hunsperger H.M."/>
            <person name="Ryken S.A."/>
            <person name="Yost W."/>
            <person name="Jha R.K."/>
            <person name="Patterson J."/>
            <person name="Monnat R.J. Jr."/>
            <person name="Barlow S.B."/>
            <person name="Starkenburg S.R."/>
            <person name="Cattolico R.A."/>
        </authorList>
    </citation>
    <scope>NUCLEOTIDE SEQUENCE</scope>
    <source>
        <strain evidence="9">CCMP291</strain>
    </source>
</reference>
<dbReference type="OrthoDB" id="420519at2759"/>
<dbReference type="Proteomes" id="UP000037460">
    <property type="component" value="Unassembled WGS sequence"/>
</dbReference>
<evidence type="ECO:0000256" key="4">
    <source>
        <dbReference type="ARBA" id="ARBA00022989"/>
    </source>
</evidence>
<keyword evidence="4 7" id="KW-1133">Transmembrane helix</keyword>
<feature type="transmembrane region" description="Helical" evidence="7">
    <location>
        <begin position="369"/>
        <end position="395"/>
    </location>
</feature>
<evidence type="ECO:0000256" key="7">
    <source>
        <dbReference type="RuleBase" id="RU368066"/>
    </source>
</evidence>
<comment type="caution">
    <text evidence="8">The sequence shown here is derived from an EMBL/GenBank/DDBJ whole genome shotgun (WGS) entry which is preliminary data.</text>
</comment>
<name>A0A0M0JJM8_9EUKA</name>
<evidence type="ECO:0000256" key="2">
    <source>
        <dbReference type="ARBA" id="ARBA00007168"/>
    </source>
</evidence>
<accession>A0A0M0JJM8</accession>
<evidence type="ECO:0000256" key="6">
    <source>
        <dbReference type="ARBA" id="ARBA00023180"/>
    </source>
</evidence>
<keyword evidence="5 7" id="KW-0472">Membrane</keyword>
<dbReference type="GO" id="GO:0022857">
    <property type="term" value="F:transmembrane transporter activity"/>
    <property type="evidence" value="ECO:0007669"/>
    <property type="project" value="UniProtKB-UniRule"/>
</dbReference>
<feature type="transmembrane region" description="Helical" evidence="7">
    <location>
        <begin position="638"/>
        <end position="659"/>
    </location>
</feature>
<feature type="transmembrane region" description="Helical" evidence="7">
    <location>
        <begin position="475"/>
        <end position="498"/>
    </location>
</feature>
<comment type="subcellular location">
    <subcellularLocation>
        <location evidence="7">Cell membrane</location>
        <topology evidence="7">Multi-pass membrane protein</topology>
    </subcellularLocation>
    <subcellularLocation>
        <location evidence="1">Membrane</location>
        <topology evidence="1">Multi-pass membrane protein</topology>
    </subcellularLocation>
</comment>
<evidence type="ECO:0000256" key="5">
    <source>
        <dbReference type="ARBA" id="ARBA00023136"/>
    </source>
</evidence>
<dbReference type="AlphaFoldDB" id="A0A0M0JJM8"/>
<dbReference type="GO" id="GO:0005886">
    <property type="term" value="C:plasma membrane"/>
    <property type="evidence" value="ECO:0007669"/>
    <property type="project" value="UniProtKB-SubCell"/>
</dbReference>
<feature type="transmembrane region" description="Helical" evidence="7">
    <location>
        <begin position="268"/>
        <end position="289"/>
    </location>
</feature>
<feature type="transmembrane region" description="Helical" evidence="7">
    <location>
        <begin position="534"/>
        <end position="561"/>
    </location>
</feature>
<protein>
    <recommendedName>
        <fullName evidence="7">Choline transporter-like protein</fullName>
    </recommendedName>
</protein>
<keyword evidence="6" id="KW-0325">Glycoprotein</keyword>
<feature type="transmembrane region" description="Helical" evidence="7">
    <location>
        <begin position="671"/>
        <end position="692"/>
    </location>
</feature>
<dbReference type="InterPro" id="IPR007603">
    <property type="entry name" value="Choline_transptr-like"/>
</dbReference>
<evidence type="ECO:0000313" key="9">
    <source>
        <dbReference type="Proteomes" id="UP000037460"/>
    </source>
</evidence>